<dbReference type="SUPFAM" id="SSF52317">
    <property type="entry name" value="Class I glutamine amidotransferase-like"/>
    <property type="match status" value="1"/>
</dbReference>
<accession>A0A8J7GFL2</accession>
<dbReference type="CDD" id="cd03137">
    <property type="entry name" value="GATase1_AraC_1"/>
    <property type="match status" value="1"/>
</dbReference>
<keyword evidence="6" id="KW-1185">Reference proteome</keyword>
<keyword evidence="1" id="KW-0805">Transcription regulation</keyword>
<dbReference type="EMBL" id="JADOUF010000001">
    <property type="protein sequence ID" value="MBG6137964.1"/>
    <property type="molecule type" value="Genomic_DNA"/>
</dbReference>
<comment type="caution">
    <text evidence="5">The sequence shown here is derived from an EMBL/GenBank/DDBJ whole genome shotgun (WGS) entry which is preliminary data.</text>
</comment>
<dbReference type="Pfam" id="PF12833">
    <property type="entry name" value="HTH_18"/>
    <property type="match status" value="1"/>
</dbReference>
<dbReference type="InterPro" id="IPR002818">
    <property type="entry name" value="DJ-1/PfpI"/>
</dbReference>
<dbReference type="RefSeq" id="WP_197004771.1">
    <property type="nucleotide sequence ID" value="NZ_BONS01000017.1"/>
</dbReference>
<dbReference type="GO" id="GO:0043565">
    <property type="term" value="F:sequence-specific DNA binding"/>
    <property type="evidence" value="ECO:0007669"/>
    <property type="project" value="InterPro"/>
</dbReference>
<organism evidence="5 6">
    <name type="scientific">Longispora fulva</name>
    <dbReference type="NCBI Taxonomy" id="619741"/>
    <lineage>
        <taxon>Bacteria</taxon>
        <taxon>Bacillati</taxon>
        <taxon>Actinomycetota</taxon>
        <taxon>Actinomycetes</taxon>
        <taxon>Micromonosporales</taxon>
        <taxon>Micromonosporaceae</taxon>
        <taxon>Longispora</taxon>
    </lineage>
</organism>
<proteinExistence type="predicted"/>
<evidence type="ECO:0000256" key="1">
    <source>
        <dbReference type="ARBA" id="ARBA00023015"/>
    </source>
</evidence>
<dbReference type="AlphaFoldDB" id="A0A8J7GFL2"/>
<keyword evidence="3" id="KW-0804">Transcription</keyword>
<evidence type="ECO:0000256" key="3">
    <source>
        <dbReference type="ARBA" id="ARBA00023163"/>
    </source>
</evidence>
<evidence type="ECO:0000256" key="2">
    <source>
        <dbReference type="ARBA" id="ARBA00023125"/>
    </source>
</evidence>
<feature type="domain" description="HTH araC/xylS-type" evidence="4">
    <location>
        <begin position="217"/>
        <end position="315"/>
    </location>
</feature>
<dbReference type="GO" id="GO:0003700">
    <property type="term" value="F:DNA-binding transcription factor activity"/>
    <property type="evidence" value="ECO:0007669"/>
    <property type="project" value="InterPro"/>
</dbReference>
<dbReference type="InterPro" id="IPR009057">
    <property type="entry name" value="Homeodomain-like_sf"/>
</dbReference>
<dbReference type="PANTHER" id="PTHR43130">
    <property type="entry name" value="ARAC-FAMILY TRANSCRIPTIONAL REGULATOR"/>
    <property type="match status" value="1"/>
</dbReference>
<dbReference type="PROSITE" id="PS00041">
    <property type="entry name" value="HTH_ARAC_FAMILY_1"/>
    <property type="match status" value="1"/>
</dbReference>
<dbReference type="InterPro" id="IPR029062">
    <property type="entry name" value="Class_I_gatase-like"/>
</dbReference>
<name>A0A8J7GFL2_9ACTN</name>
<reference evidence="5" key="1">
    <citation type="submission" date="2020-11" db="EMBL/GenBank/DDBJ databases">
        <title>Sequencing the genomes of 1000 actinobacteria strains.</title>
        <authorList>
            <person name="Klenk H.-P."/>
        </authorList>
    </citation>
    <scope>NUCLEOTIDE SEQUENCE</scope>
    <source>
        <strain evidence="5">DSM 45356</strain>
    </source>
</reference>
<dbReference type="Gene3D" id="1.10.10.60">
    <property type="entry name" value="Homeodomain-like"/>
    <property type="match status" value="1"/>
</dbReference>
<protein>
    <submittedName>
        <fullName evidence="5">AraC family transcriptional activator FtrA</fullName>
    </submittedName>
</protein>
<evidence type="ECO:0000313" key="5">
    <source>
        <dbReference type="EMBL" id="MBG6137964.1"/>
    </source>
</evidence>
<dbReference type="InterPro" id="IPR052158">
    <property type="entry name" value="INH-QAR"/>
</dbReference>
<dbReference type="Gene3D" id="3.40.50.880">
    <property type="match status" value="1"/>
</dbReference>
<evidence type="ECO:0000259" key="4">
    <source>
        <dbReference type="PROSITE" id="PS01124"/>
    </source>
</evidence>
<dbReference type="Pfam" id="PF01965">
    <property type="entry name" value="DJ-1_PfpI"/>
    <property type="match status" value="1"/>
</dbReference>
<dbReference type="PANTHER" id="PTHR43130:SF3">
    <property type="entry name" value="HTH-TYPE TRANSCRIPTIONAL REGULATOR RV1931C"/>
    <property type="match status" value="1"/>
</dbReference>
<dbReference type="InterPro" id="IPR018062">
    <property type="entry name" value="HTH_AraC-typ_CS"/>
</dbReference>
<dbReference type="InterPro" id="IPR018060">
    <property type="entry name" value="HTH_AraC"/>
</dbReference>
<evidence type="ECO:0000313" key="6">
    <source>
        <dbReference type="Proteomes" id="UP000622552"/>
    </source>
</evidence>
<gene>
    <name evidence="5" type="ORF">IW245_004158</name>
</gene>
<keyword evidence="2" id="KW-0238">DNA-binding</keyword>
<sequence>MMVAKPHRVAVLVYEGMTPFEFGVVVEVFGLPRPELDVPWYTLDVCAETPGVPLRAVGGFGLVAEHGLDVLTSADTVIIPGVASVHGDPSPALVAALRAVRGRLVSICSGAFALAGAGLLDGLSATTHWRYADLLARRYPLVAVDPDVLYVDDGGVITGAGSAAGLDVCLHLVRSDHGARIANTVARRLVIPPHRDGGQAQFIEAAVAEPEVGDPIAESMAWALGRLASPLTLADLARAAHLAPRTYQRRFTARVGVPPIRWLIGQRIAASLPMLESPDLPVEEIATAVGFESPVTYRHHFAKALRTSPSGYRRAFRG</sequence>
<dbReference type="SUPFAM" id="SSF46689">
    <property type="entry name" value="Homeodomain-like"/>
    <property type="match status" value="2"/>
</dbReference>
<dbReference type="PROSITE" id="PS01124">
    <property type="entry name" value="HTH_ARAC_FAMILY_2"/>
    <property type="match status" value="1"/>
</dbReference>
<dbReference type="SMART" id="SM00342">
    <property type="entry name" value="HTH_ARAC"/>
    <property type="match status" value="1"/>
</dbReference>
<dbReference type="Proteomes" id="UP000622552">
    <property type="component" value="Unassembled WGS sequence"/>
</dbReference>